<feature type="non-terminal residue" evidence="2">
    <location>
        <position position="1"/>
    </location>
</feature>
<organism evidence="2 3">
    <name type="scientific">Geodia barretti</name>
    <name type="common">Barrett's horny sponge</name>
    <dbReference type="NCBI Taxonomy" id="519541"/>
    <lineage>
        <taxon>Eukaryota</taxon>
        <taxon>Metazoa</taxon>
        <taxon>Porifera</taxon>
        <taxon>Demospongiae</taxon>
        <taxon>Heteroscleromorpha</taxon>
        <taxon>Tetractinellida</taxon>
        <taxon>Astrophorina</taxon>
        <taxon>Geodiidae</taxon>
        <taxon>Geodia</taxon>
    </lineage>
</organism>
<evidence type="ECO:0000256" key="1">
    <source>
        <dbReference type="SAM" id="Phobius"/>
    </source>
</evidence>
<sequence>MSMVSKTLLESCNIAGFPLVVGLMLYGHLFLQSLLSYCTNTVFLFLV</sequence>
<dbReference type="Proteomes" id="UP001174909">
    <property type="component" value="Unassembled WGS sequence"/>
</dbReference>
<proteinExistence type="predicted"/>
<keyword evidence="3" id="KW-1185">Reference proteome</keyword>
<protein>
    <submittedName>
        <fullName evidence="2">Uncharacterized protein</fullName>
    </submittedName>
</protein>
<evidence type="ECO:0000313" key="3">
    <source>
        <dbReference type="Proteomes" id="UP001174909"/>
    </source>
</evidence>
<accession>A0AA35TDL9</accession>
<keyword evidence="1" id="KW-0472">Membrane</keyword>
<dbReference type="EMBL" id="CASHTH010003489">
    <property type="protein sequence ID" value="CAI8045633.1"/>
    <property type="molecule type" value="Genomic_DNA"/>
</dbReference>
<keyword evidence="1" id="KW-0812">Transmembrane</keyword>
<reference evidence="2" key="1">
    <citation type="submission" date="2023-03" db="EMBL/GenBank/DDBJ databases">
        <authorList>
            <person name="Steffen K."/>
            <person name="Cardenas P."/>
        </authorList>
    </citation>
    <scope>NUCLEOTIDE SEQUENCE</scope>
</reference>
<gene>
    <name evidence="2" type="ORF">GBAR_LOCUS25247</name>
</gene>
<keyword evidence="1" id="KW-1133">Transmembrane helix</keyword>
<dbReference type="AlphaFoldDB" id="A0AA35TDL9"/>
<name>A0AA35TDL9_GEOBA</name>
<feature type="transmembrane region" description="Helical" evidence="1">
    <location>
        <begin position="12"/>
        <end position="31"/>
    </location>
</feature>
<comment type="caution">
    <text evidence="2">The sequence shown here is derived from an EMBL/GenBank/DDBJ whole genome shotgun (WGS) entry which is preliminary data.</text>
</comment>
<evidence type="ECO:0000313" key="2">
    <source>
        <dbReference type="EMBL" id="CAI8045633.1"/>
    </source>
</evidence>